<organism evidence="2 3">
    <name type="scientific">Aspergillus clavatus (strain ATCC 1007 / CBS 513.65 / DSM 816 / NCTC 3887 / NRRL 1 / QM 1276 / 107)</name>
    <dbReference type="NCBI Taxonomy" id="344612"/>
    <lineage>
        <taxon>Eukaryota</taxon>
        <taxon>Fungi</taxon>
        <taxon>Dikarya</taxon>
        <taxon>Ascomycota</taxon>
        <taxon>Pezizomycotina</taxon>
        <taxon>Eurotiomycetes</taxon>
        <taxon>Eurotiomycetidae</taxon>
        <taxon>Eurotiales</taxon>
        <taxon>Aspergillaceae</taxon>
        <taxon>Aspergillus</taxon>
        <taxon>Aspergillus subgen. Fumigati</taxon>
    </lineage>
</organism>
<dbReference type="VEuPathDB" id="FungiDB:ACLA_040010"/>
<evidence type="ECO:0000313" key="2">
    <source>
        <dbReference type="EMBL" id="EAW09785.1"/>
    </source>
</evidence>
<dbReference type="eggNOG" id="KOG0029">
    <property type="taxonomic scope" value="Eukaryota"/>
</dbReference>
<proteinExistence type="predicted"/>
<dbReference type="GO" id="GO:0006338">
    <property type="term" value="P:chromatin remodeling"/>
    <property type="evidence" value="ECO:0007669"/>
    <property type="project" value="TreeGrafter"/>
</dbReference>
<dbReference type="Pfam" id="PF01593">
    <property type="entry name" value="Amino_oxidase"/>
    <property type="match status" value="1"/>
</dbReference>
<dbReference type="AlphaFoldDB" id="A1CKW1"/>
<dbReference type="SUPFAM" id="SSF54373">
    <property type="entry name" value="FAD-linked reductases, C-terminal domain"/>
    <property type="match status" value="1"/>
</dbReference>
<dbReference type="PANTHER" id="PTHR10742">
    <property type="entry name" value="FLAVIN MONOAMINE OXIDASE"/>
    <property type="match status" value="1"/>
</dbReference>
<dbReference type="HOGENOM" id="CLU_004498_7_1_1"/>
<dbReference type="GeneID" id="4703513"/>
<dbReference type="GO" id="GO:0003682">
    <property type="term" value="F:chromatin binding"/>
    <property type="evidence" value="ECO:0007669"/>
    <property type="project" value="TreeGrafter"/>
</dbReference>
<evidence type="ECO:0000259" key="1">
    <source>
        <dbReference type="Pfam" id="PF01593"/>
    </source>
</evidence>
<dbReference type="InterPro" id="IPR036188">
    <property type="entry name" value="FAD/NAD-bd_sf"/>
</dbReference>
<feature type="domain" description="Amine oxidase" evidence="1">
    <location>
        <begin position="14"/>
        <end position="504"/>
    </location>
</feature>
<dbReference type="PANTHER" id="PTHR10742:SF414">
    <property type="entry name" value="CONTAINING AMINE OXIDASE, PUTATIVE (AFU_ORTHOLOGUE AFUA_3G12150)-RELATED"/>
    <property type="match status" value="1"/>
</dbReference>
<dbReference type="STRING" id="344612.A1CKW1"/>
<name>A1CKW1_ASPCL</name>
<dbReference type="Gene3D" id="3.50.50.60">
    <property type="entry name" value="FAD/NAD(P)-binding domain"/>
    <property type="match status" value="1"/>
</dbReference>
<dbReference type="GO" id="GO:0050660">
    <property type="term" value="F:flavin adenine dinucleotide binding"/>
    <property type="evidence" value="ECO:0007669"/>
    <property type="project" value="TreeGrafter"/>
</dbReference>
<keyword evidence="3" id="KW-1185">Reference proteome</keyword>
<dbReference type="OrthoDB" id="5046242at2759"/>
<dbReference type="InterPro" id="IPR050281">
    <property type="entry name" value="Flavin_monoamine_oxidase"/>
</dbReference>
<dbReference type="KEGG" id="act:ACLA_040010"/>
<dbReference type="OMA" id="YVTFPRA"/>
<dbReference type="RefSeq" id="XP_001271211.1">
    <property type="nucleotide sequence ID" value="XM_001271210.1"/>
</dbReference>
<gene>
    <name evidence="2" type="ORF">ACLA_040010</name>
</gene>
<sequence>MSHSSKVAIIGAGFAGLRCADILVQNGVQVTIFEARDRVGGRVCLQPSDGPPRSDTDVKQVHQTNIGGHLVDLGPNWIHGTDKNPIAGVAELTETTIEDIEGQQIIFSRKGELIDEAVSTKISEFLWTTIDEAFQYSNKNKDVIPPDESLLDFFKKKIEQTDFTAQEKELCIESCRLWGAYVGDSIERQSLKFFCLEECIDGNNFFVASTYNKILAHVSKAAIQHADIRFKQPIVRIETQNPKDSSASRTVALTTAAGETHHFDDVVVTCPLGWLKRNKSAFHPQLPLRLAQAINSISYGRLEKVYVTFPRAFWHIDAKDGLTGPSTASNPPGAKNPVFAQFLNPTYAEHPTDIPWNQECLSFAGLPGPCAQPTLLFYTYGPCATHIVSHIANLHPSSEDYYAFLDDFLRPFYSRLRGYSSSSADCKPLAFVATQWQNDAYAGNGSYSNFQIGLAHGDRDVEALRGEIGPERGVWFAGEHTAPFVALGTTTGAYWSGERAAGQICRFRGLESVGVTAGRDDSLPSAGERTSGLA</sequence>
<dbReference type="InterPro" id="IPR002937">
    <property type="entry name" value="Amino_oxidase"/>
</dbReference>
<dbReference type="EMBL" id="DS027056">
    <property type="protein sequence ID" value="EAW09785.1"/>
    <property type="molecule type" value="Genomic_DNA"/>
</dbReference>
<dbReference type="Gene3D" id="3.90.660.10">
    <property type="match status" value="1"/>
</dbReference>
<evidence type="ECO:0000313" key="3">
    <source>
        <dbReference type="Proteomes" id="UP000006701"/>
    </source>
</evidence>
<accession>A1CKW1</accession>
<protein>
    <submittedName>
        <fullName evidence="2">Flavin containing amine oxidase, putative</fullName>
    </submittedName>
</protein>
<dbReference type="SUPFAM" id="SSF51905">
    <property type="entry name" value="FAD/NAD(P)-binding domain"/>
    <property type="match status" value="1"/>
</dbReference>
<reference evidence="2 3" key="1">
    <citation type="journal article" date="2008" name="PLoS Genet.">
        <title>Genomic islands in the pathogenic filamentous fungus Aspergillus fumigatus.</title>
        <authorList>
            <person name="Fedorova N.D."/>
            <person name="Khaldi N."/>
            <person name="Joardar V.S."/>
            <person name="Maiti R."/>
            <person name="Amedeo P."/>
            <person name="Anderson M.J."/>
            <person name="Crabtree J."/>
            <person name="Silva J.C."/>
            <person name="Badger J.H."/>
            <person name="Albarraq A."/>
            <person name="Angiuoli S."/>
            <person name="Bussey H."/>
            <person name="Bowyer P."/>
            <person name="Cotty P.J."/>
            <person name="Dyer P.S."/>
            <person name="Egan A."/>
            <person name="Galens K."/>
            <person name="Fraser-Liggett C.M."/>
            <person name="Haas B.J."/>
            <person name="Inman J.M."/>
            <person name="Kent R."/>
            <person name="Lemieux S."/>
            <person name="Malavazi I."/>
            <person name="Orvis J."/>
            <person name="Roemer T."/>
            <person name="Ronning C.M."/>
            <person name="Sundaram J.P."/>
            <person name="Sutton G."/>
            <person name="Turner G."/>
            <person name="Venter J.C."/>
            <person name="White O.R."/>
            <person name="Whitty B.R."/>
            <person name="Youngman P."/>
            <person name="Wolfe K.H."/>
            <person name="Goldman G.H."/>
            <person name="Wortman J.R."/>
            <person name="Jiang B."/>
            <person name="Denning D.W."/>
            <person name="Nierman W.C."/>
        </authorList>
    </citation>
    <scope>NUCLEOTIDE SEQUENCE [LARGE SCALE GENOMIC DNA]</scope>
    <source>
        <strain evidence="3">ATCC 1007 / CBS 513.65 / DSM 816 / NCTC 3887 / NRRL 1</strain>
    </source>
</reference>
<dbReference type="Proteomes" id="UP000006701">
    <property type="component" value="Unassembled WGS sequence"/>
</dbReference>
<dbReference type="GO" id="GO:0016491">
    <property type="term" value="F:oxidoreductase activity"/>
    <property type="evidence" value="ECO:0007669"/>
    <property type="project" value="InterPro"/>
</dbReference>
<dbReference type="PRINTS" id="PR00419">
    <property type="entry name" value="ADXRDTASE"/>
</dbReference>